<accession>A0A0R0KDQ2</accession>
<dbReference type="EMBL" id="CM000837">
    <property type="protein sequence ID" value="KRH63161.1"/>
    <property type="molecule type" value="Genomic_DNA"/>
</dbReference>
<evidence type="ECO:0000313" key="2">
    <source>
        <dbReference type="EMBL" id="KRH63161.1"/>
    </source>
</evidence>
<dbReference type="OMA" id="CERERYQ"/>
<evidence type="ECO:0000313" key="4">
    <source>
        <dbReference type="Proteomes" id="UP000008827"/>
    </source>
</evidence>
<gene>
    <name evidence="2" type="ORF">GLYMA_04G158700</name>
</gene>
<protein>
    <submittedName>
        <fullName evidence="2 3">Uncharacterized protein</fullName>
    </submittedName>
</protein>
<dbReference type="AlphaFoldDB" id="A0A0R0KDQ2"/>
<name>A0A0R0KDQ2_SOYBN</name>
<dbReference type="InParanoid" id="A0A0R0KDQ2"/>
<organism evidence="2">
    <name type="scientific">Glycine max</name>
    <name type="common">Soybean</name>
    <name type="synonym">Glycine hispida</name>
    <dbReference type="NCBI Taxonomy" id="3847"/>
    <lineage>
        <taxon>Eukaryota</taxon>
        <taxon>Viridiplantae</taxon>
        <taxon>Streptophyta</taxon>
        <taxon>Embryophyta</taxon>
        <taxon>Tracheophyta</taxon>
        <taxon>Spermatophyta</taxon>
        <taxon>Magnoliopsida</taxon>
        <taxon>eudicotyledons</taxon>
        <taxon>Gunneridae</taxon>
        <taxon>Pentapetalae</taxon>
        <taxon>rosids</taxon>
        <taxon>fabids</taxon>
        <taxon>Fabales</taxon>
        <taxon>Fabaceae</taxon>
        <taxon>Papilionoideae</taxon>
        <taxon>50 kb inversion clade</taxon>
        <taxon>NPAAA clade</taxon>
        <taxon>indigoferoid/millettioid clade</taxon>
        <taxon>Phaseoleae</taxon>
        <taxon>Glycine</taxon>
        <taxon>Glycine subgen. Soja</taxon>
    </lineage>
</organism>
<dbReference type="Pfam" id="PF14223">
    <property type="entry name" value="Retrotran_gag_2"/>
    <property type="match status" value="1"/>
</dbReference>
<feature type="region of interest" description="Disordered" evidence="1">
    <location>
        <begin position="151"/>
        <end position="189"/>
    </location>
</feature>
<evidence type="ECO:0000256" key="1">
    <source>
        <dbReference type="SAM" id="MobiDB-lite"/>
    </source>
</evidence>
<reference evidence="2 3" key="1">
    <citation type="journal article" date="2010" name="Nature">
        <title>Genome sequence of the palaeopolyploid soybean.</title>
        <authorList>
            <person name="Schmutz J."/>
            <person name="Cannon S.B."/>
            <person name="Schlueter J."/>
            <person name="Ma J."/>
            <person name="Mitros T."/>
            <person name="Nelson W."/>
            <person name="Hyten D.L."/>
            <person name="Song Q."/>
            <person name="Thelen J.J."/>
            <person name="Cheng J."/>
            <person name="Xu D."/>
            <person name="Hellsten U."/>
            <person name="May G.D."/>
            <person name="Yu Y."/>
            <person name="Sakurai T."/>
            <person name="Umezawa T."/>
            <person name="Bhattacharyya M.K."/>
            <person name="Sandhu D."/>
            <person name="Valliyodan B."/>
            <person name="Lindquist E."/>
            <person name="Peto M."/>
            <person name="Grant D."/>
            <person name="Shu S."/>
            <person name="Goodstein D."/>
            <person name="Barry K."/>
            <person name="Futrell-Griggs M."/>
            <person name="Abernathy B."/>
            <person name="Du J."/>
            <person name="Tian Z."/>
            <person name="Zhu L."/>
            <person name="Gill N."/>
            <person name="Joshi T."/>
            <person name="Libault M."/>
            <person name="Sethuraman A."/>
            <person name="Zhang X.-C."/>
            <person name="Shinozaki K."/>
            <person name="Nguyen H.T."/>
            <person name="Wing R.A."/>
            <person name="Cregan P."/>
            <person name="Specht J."/>
            <person name="Grimwood J."/>
            <person name="Rokhsar D."/>
            <person name="Stacey G."/>
            <person name="Shoemaker R.C."/>
            <person name="Jackson S.A."/>
        </authorList>
    </citation>
    <scope>NUCLEOTIDE SEQUENCE</scope>
    <source>
        <strain evidence="3">cv. Williams 82</strain>
        <tissue evidence="2">Callus</tissue>
    </source>
</reference>
<sequence>MNFSVNNCYASIEILNGLNYPKGKDDLEFSLGISDLDLALCERERYQVYDNVESGSLMKQLMDMRYDNVGGVREFIMKMVNIRTKLKSHKIDFNKKFIVEHALNCLFADFTQIKIAYNTIGQKWTMNDLITKCVAEEEKLKKEKSDIALLSVHSKPTSGKGHWKNTKSTSNASNKYQDYGKPGKVSNKM</sequence>
<dbReference type="Proteomes" id="UP000008827">
    <property type="component" value="Chromosome 4"/>
</dbReference>
<keyword evidence="4" id="KW-1185">Reference proteome</keyword>
<reference evidence="3" key="2">
    <citation type="submission" date="2018-02" db="UniProtKB">
        <authorList>
            <consortium name="EnsemblPlants"/>
        </authorList>
    </citation>
    <scope>IDENTIFICATION</scope>
    <source>
        <strain evidence="3">Williams 82</strain>
    </source>
</reference>
<feature type="compositionally biased region" description="Polar residues" evidence="1">
    <location>
        <begin position="166"/>
        <end position="176"/>
    </location>
</feature>
<reference evidence="2" key="3">
    <citation type="submission" date="2018-07" db="EMBL/GenBank/DDBJ databases">
        <title>WGS assembly of Glycine max.</title>
        <authorList>
            <person name="Schmutz J."/>
            <person name="Cannon S."/>
            <person name="Schlueter J."/>
            <person name="Ma J."/>
            <person name="Mitros T."/>
            <person name="Nelson W."/>
            <person name="Hyten D."/>
            <person name="Song Q."/>
            <person name="Thelen J."/>
            <person name="Cheng J."/>
            <person name="Xu D."/>
            <person name="Hellsten U."/>
            <person name="May G."/>
            <person name="Yu Y."/>
            <person name="Sakurai T."/>
            <person name="Umezawa T."/>
            <person name="Bhattacharyya M."/>
            <person name="Sandhu D."/>
            <person name="Valliyodan B."/>
            <person name="Lindquist E."/>
            <person name="Peto M."/>
            <person name="Grant D."/>
            <person name="Shu S."/>
            <person name="Goodstein D."/>
            <person name="Barry K."/>
            <person name="Futrell-Griggs M."/>
            <person name="Abernathy B."/>
            <person name="Du J."/>
            <person name="Tian Z."/>
            <person name="Zhu L."/>
            <person name="Gill N."/>
            <person name="Joshi T."/>
            <person name="Libault M."/>
            <person name="Sethuraman A."/>
            <person name="Zhang X."/>
            <person name="Shinozaki K."/>
            <person name="Nguyen H."/>
            <person name="Wing R."/>
            <person name="Cregan P."/>
            <person name="Specht J."/>
            <person name="Grimwood J."/>
            <person name="Rokhsar D."/>
            <person name="Stacey G."/>
            <person name="Shoemaker R."/>
            <person name="Jackson S."/>
        </authorList>
    </citation>
    <scope>NUCLEOTIDE SEQUENCE</scope>
    <source>
        <tissue evidence="2">Callus</tissue>
    </source>
</reference>
<proteinExistence type="predicted"/>
<dbReference type="Gramene" id="KRH63161">
    <property type="protein sequence ID" value="KRH63161"/>
    <property type="gene ID" value="GLYMA_04G158700"/>
</dbReference>
<evidence type="ECO:0000313" key="3">
    <source>
        <dbReference type="EnsemblPlants" id="KRH63161"/>
    </source>
</evidence>
<dbReference type="EnsemblPlants" id="KRH63161">
    <property type="protein sequence ID" value="KRH63161"/>
    <property type="gene ID" value="GLYMA_04G158700"/>
</dbReference>